<keyword evidence="3" id="KW-1185">Reference proteome</keyword>
<reference evidence="2" key="2">
    <citation type="submission" date="2020-09" db="EMBL/GenBank/DDBJ databases">
        <authorList>
            <person name="Sun Q."/>
            <person name="Zhou Y."/>
        </authorList>
    </citation>
    <scope>NUCLEOTIDE SEQUENCE</scope>
    <source>
        <strain evidence="2">CGMCC 1.10998</strain>
    </source>
</reference>
<dbReference type="InterPro" id="IPR051916">
    <property type="entry name" value="GPI-anchor_lipid_remodeler"/>
</dbReference>
<dbReference type="Gene3D" id="3.60.10.10">
    <property type="entry name" value="Endonuclease/exonuclease/phosphatase"/>
    <property type="match status" value="1"/>
</dbReference>
<dbReference type="PANTHER" id="PTHR14859">
    <property type="entry name" value="CALCOFLUOR WHITE HYPERSENSITIVE PROTEIN PRECURSOR"/>
    <property type="match status" value="1"/>
</dbReference>
<dbReference type="InterPro" id="IPR005135">
    <property type="entry name" value="Endo/exonuclease/phosphatase"/>
</dbReference>
<dbReference type="GO" id="GO:0016020">
    <property type="term" value="C:membrane"/>
    <property type="evidence" value="ECO:0007669"/>
    <property type="project" value="GOC"/>
</dbReference>
<reference evidence="2" key="1">
    <citation type="journal article" date="2014" name="Int. J. Syst. Evol. Microbiol.">
        <title>Complete genome sequence of Corynebacterium casei LMG S-19264T (=DSM 44701T), isolated from a smear-ripened cheese.</title>
        <authorList>
            <consortium name="US DOE Joint Genome Institute (JGI-PGF)"/>
            <person name="Walter F."/>
            <person name="Albersmeier A."/>
            <person name="Kalinowski J."/>
            <person name="Ruckert C."/>
        </authorList>
    </citation>
    <scope>NUCLEOTIDE SEQUENCE</scope>
    <source>
        <strain evidence="2">CGMCC 1.10998</strain>
    </source>
</reference>
<dbReference type="SUPFAM" id="SSF56219">
    <property type="entry name" value="DNase I-like"/>
    <property type="match status" value="1"/>
</dbReference>
<dbReference type="GO" id="GO:0004519">
    <property type="term" value="F:endonuclease activity"/>
    <property type="evidence" value="ECO:0007669"/>
    <property type="project" value="UniProtKB-KW"/>
</dbReference>
<dbReference type="RefSeq" id="WP_188566982.1">
    <property type="nucleotide sequence ID" value="NZ_BMED01000003.1"/>
</dbReference>
<keyword evidence="2" id="KW-0540">Nuclease</keyword>
<name>A0A916URB3_9BURK</name>
<keyword evidence="2" id="KW-0378">Hydrolase</keyword>
<feature type="domain" description="Endonuclease/exonuclease/phosphatase" evidence="1">
    <location>
        <begin position="6"/>
        <end position="264"/>
    </location>
</feature>
<sequence length="278" mass="30868">MKLRIATYNIHKGVTAFGRRARIHGIKEAIDMLDADLVFLQEVQGQHDHHAFKHTQWPVEAQHHFLAGENRHSAYGMNAVYEHGHHGNALLSRFEIASTANHDVSDHAYEQRGILHTVIRAPAAEIHCFVIHLGLFAASRRRQVQALIREIQTSLPPDAPLIIAGDFNDWSNSLNHTLYAELGVSEVFDDGKHRGGIASSIASMPQRVAAMAGLGGGVKPKIKTGRTFPAGLPWLRLDRMYVRGFKVEHAQVMSGAPWTKLSDHVPIVATLEYSPRQS</sequence>
<dbReference type="PANTHER" id="PTHR14859:SF1">
    <property type="entry name" value="PGAP2-INTERACTING PROTEIN"/>
    <property type="match status" value="1"/>
</dbReference>
<dbReference type="EMBL" id="BMED01000003">
    <property type="protein sequence ID" value="GGC81325.1"/>
    <property type="molecule type" value="Genomic_DNA"/>
</dbReference>
<accession>A0A916URB3</accession>
<dbReference type="InterPro" id="IPR036691">
    <property type="entry name" value="Endo/exonu/phosph_ase_sf"/>
</dbReference>
<evidence type="ECO:0000259" key="1">
    <source>
        <dbReference type="Pfam" id="PF03372"/>
    </source>
</evidence>
<dbReference type="AlphaFoldDB" id="A0A916URB3"/>
<evidence type="ECO:0000313" key="3">
    <source>
        <dbReference type="Proteomes" id="UP000637423"/>
    </source>
</evidence>
<proteinExistence type="predicted"/>
<dbReference type="GO" id="GO:0006506">
    <property type="term" value="P:GPI anchor biosynthetic process"/>
    <property type="evidence" value="ECO:0007669"/>
    <property type="project" value="TreeGrafter"/>
</dbReference>
<keyword evidence="2" id="KW-0255">Endonuclease</keyword>
<organism evidence="2 3">
    <name type="scientific">Undibacterium terreum</name>
    <dbReference type="NCBI Taxonomy" id="1224302"/>
    <lineage>
        <taxon>Bacteria</taxon>
        <taxon>Pseudomonadati</taxon>
        <taxon>Pseudomonadota</taxon>
        <taxon>Betaproteobacteria</taxon>
        <taxon>Burkholderiales</taxon>
        <taxon>Oxalobacteraceae</taxon>
        <taxon>Undibacterium</taxon>
    </lineage>
</organism>
<gene>
    <name evidence="2" type="ORF">GCM10011396_30680</name>
</gene>
<evidence type="ECO:0000313" key="2">
    <source>
        <dbReference type="EMBL" id="GGC81325.1"/>
    </source>
</evidence>
<dbReference type="Pfam" id="PF03372">
    <property type="entry name" value="Exo_endo_phos"/>
    <property type="match status" value="1"/>
</dbReference>
<comment type="caution">
    <text evidence="2">The sequence shown here is derived from an EMBL/GenBank/DDBJ whole genome shotgun (WGS) entry which is preliminary data.</text>
</comment>
<protein>
    <submittedName>
        <fullName evidence="2">Endonuclease</fullName>
    </submittedName>
</protein>
<dbReference type="Proteomes" id="UP000637423">
    <property type="component" value="Unassembled WGS sequence"/>
</dbReference>